<dbReference type="GO" id="GO:0043709">
    <property type="term" value="P:cell adhesion involved in single-species biofilm formation"/>
    <property type="evidence" value="ECO:0007669"/>
    <property type="project" value="TreeGrafter"/>
</dbReference>
<dbReference type="Gene3D" id="3.30.70.270">
    <property type="match status" value="1"/>
</dbReference>
<dbReference type="InterPro" id="IPR029787">
    <property type="entry name" value="Nucleotide_cyclase"/>
</dbReference>
<dbReference type="Pfam" id="PF00990">
    <property type="entry name" value="GGDEF"/>
    <property type="match status" value="1"/>
</dbReference>
<dbReference type="PROSITE" id="PS50887">
    <property type="entry name" value="GGDEF"/>
    <property type="match status" value="1"/>
</dbReference>
<dbReference type="GO" id="GO:1902201">
    <property type="term" value="P:negative regulation of bacterial-type flagellum-dependent cell motility"/>
    <property type="evidence" value="ECO:0007669"/>
    <property type="project" value="TreeGrafter"/>
</dbReference>
<accession>A0A6J6T3P3</accession>
<dbReference type="PANTHER" id="PTHR45138">
    <property type="entry name" value="REGULATORY COMPONENTS OF SENSORY TRANSDUCTION SYSTEM"/>
    <property type="match status" value="1"/>
</dbReference>
<dbReference type="InterPro" id="IPR043128">
    <property type="entry name" value="Rev_trsase/Diguanyl_cyclase"/>
</dbReference>
<proteinExistence type="predicted"/>
<feature type="transmembrane region" description="Helical" evidence="1">
    <location>
        <begin position="40"/>
        <end position="58"/>
    </location>
</feature>
<protein>
    <submittedName>
        <fullName evidence="3">Unannotated protein</fullName>
    </submittedName>
</protein>
<keyword evidence="1" id="KW-1133">Transmembrane helix</keyword>
<dbReference type="SMART" id="SM00267">
    <property type="entry name" value="GGDEF"/>
    <property type="match status" value="1"/>
</dbReference>
<dbReference type="NCBIfam" id="TIGR00254">
    <property type="entry name" value="GGDEF"/>
    <property type="match status" value="1"/>
</dbReference>
<name>A0A6J6T3P3_9ZZZZ</name>
<gene>
    <name evidence="3" type="ORF">UFOPK2786_00818</name>
</gene>
<feature type="transmembrane region" description="Helical" evidence="1">
    <location>
        <begin position="70"/>
        <end position="88"/>
    </location>
</feature>
<dbReference type="PANTHER" id="PTHR45138:SF24">
    <property type="entry name" value="DIGUANYLATE CYCLASE DGCC-RELATED"/>
    <property type="match status" value="1"/>
</dbReference>
<dbReference type="GO" id="GO:0005886">
    <property type="term" value="C:plasma membrane"/>
    <property type="evidence" value="ECO:0007669"/>
    <property type="project" value="TreeGrafter"/>
</dbReference>
<keyword evidence="1" id="KW-0812">Transmembrane</keyword>
<dbReference type="CDD" id="cd01949">
    <property type="entry name" value="GGDEF"/>
    <property type="match status" value="1"/>
</dbReference>
<reference evidence="3" key="1">
    <citation type="submission" date="2020-05" db="EMBL/GenBank/DDBJ databases">
        <authorList>
            <person name="Chiriac C."/>
            <person name="Salcher M."/>
            <person name="Ghai R."/>
            <person name="Kavagutti S V."/>
        </authorList>
    </citation>
    <scope>NUCLEOTIDE SEQUENCE</scope>
</reference>
<organism evidence="3">
    <name type="scientific">freshwater metagenome</name>
    <dbReference type="NCBI Taxonomy" id="449393"/>
    <lineage>
        <taxon>unclassified sequences</taxon>
        <taxon>metagenomes</taxon>
        <taxon>ecological metagenomes</taxon>
    </lineage>
</organism>
<sequence length="265" mass="27869">MPLVGLALILLAEVVEGPRTSFMGLLAAVPIFAAMFSRPAVTAMIAGVTWLAAVTFGLVSPERIGASDSLRLATIALAGILAVFASVLRQRLQVRLSSAEREAATVGEIRRMSETDELTGVRNRWGVLKFVSSQEADSQRTVAIFDIDGLTAVNDAYGHLVGDIVITEVAWRLAGALAPTDLVGRWGGDEFVVVLDAPAASSAPILARAQAAVTCDHIQVTGHRIPVAVSFGVAEWPSGQPLDTALAAADTALYEAKLVGRKRTT</sequence>
<feature type="domain" description="GGDEF" evidence="2">
    <location>
        <begin position="138"/>
        <end position="265"/>
    </location>
</feature>
<evidence type="ECO:0000313" key="3">
    <source>
        <dbReference type="EMBL" id="CAB4741816.1"/>
    </source>
</evidence>
<evidence type="ECO:0000259" key="2">
    <source>
        <dbReference type="PROSITE" id="PS50887"/>
    </source>
</evidence>
<dbReference type="SUPFAM" id="SSF55073">
    <property type="entry name" value="Nucleotide cyclase"/>
    <property type="match status" value="1"/>
</dbReference>
<dbReference type="InterPro" id="IPR050469">
    <property type="entry name" value="Diguanylate_Cyclase"/>
</dbReference>
<dbReference type="GO" id="GO:0052621">
    <property type="term" value="F:diguanylate cyclase activity"/>
    <property type="evidence" value="ECO:0007669"/>
    <property type="project" value="TreeGrafter"/>
</dbReference>
<evidence type="ECO:0000256" key="1">
    <source>
        <dbReference type="SAM" id="Phobius"/>
    </source>
</evidence>
<keyword evidence="1" id="KW-0472">Membrane</keyword>
<dbReference type="InterPro" id="IPR000160">
    <property type="entry name" value="GGDEF_dom"/>
</dbReference>
<dbReference type="AlphaFoldDB" id="A0A6J6T3P3"/>
<dbReference type="EMBL" id="CAEZYW010000109">
    <property type="protein sequence ID" value="CAB4741816.1"/>
    <property type="molecule type" value="Genomic_DNA"/>
</dbReference>